<feature type="domain" description="HTH tetR-type" evidence="6">
    <location>
        <begin position="30"/>
        <end position="90"/>
    </location>
</feature>
<dbReference type="Gene3D" id="1.10.357.10">
    <property type="entry name" value="Tetracycline Repressor, domain 2"/>
    <property type="match status" value="1"/>
</dbReference>
<keyword evidence="1" id="KW-0805">Transcription regulation</keyword>
<dbReference type="Pfam" id="PF14514">
    <property type="entry name" value="TetR_C_9"/>
    <property type="match status" value="1"/>
</dbReference>
<evidence type="ECO:0000256" key="4">
    <source>
        <dbReference type="PROSITE-ProRule" id="PRU00335"/>
    </source>
</evidence>
<dbReference type="SUPFAM" id="SSF46689">
    <property type="entry name" value="Homeodomain-like"/>
    <property type="match status" value="1"/>
</dbReference>
<evidence type="ECO:0000313" key="8">
    <source>
        <dbReference type="Proteomes" id="UP000282837"/>
    </source>
</evidence>
<dbReference type="GO" id="GO:0003700">
    <property type="term" value="F:DNA-binding transcription factor activity"/>
    <property type="evidence" value="ECO:0007669"/>
    <property type="project" value="TreeGrafter"/>
</dbReference>
<dbReference type="SUPFAM" id="SSF48498">
    <property type="entry name" value="Tetracyclin repressor-like, C-terminal domain"/>
    <property type="match status" value="1"/>
</dbReference>
<evidence type="ECO:0000259" key="6">
    <source>
        <dbReference type="PROSITE" id="PS50977"/>
    </source>
</evidence>
<dbReference type="PRINTS" id="PR00455">
    <property type="entry name" value="HTHTETR"/>
</dbReference>
<accession>A0A437N6V7</accession>
<dbReference type="PANTHER" id="PTHR30055">
    <property type="entry name" value="HTH-TYPE TRANSCRIPTIONAL REGULATOR RUTR"/>
    <property type="match status" value="1"/>
</dbReference>
<dbReference type="InterPro" id="IPR001647">
    <property type="entry name" value="HTH_TetR"/>
</dbReference>
<keyword evidence="8" id="KW-1185">Reference proteome</keyword>
<proteinExistence type="predicted"/>
<dbReference type="PANTHER" id="PTHR30055:SF234">
    <property type="entry name" value="HTH-TYPE TRANSCRIPTIONAL REGULATOR BETI"/>
    <property type="match status" value="1"/>
</dbReference>
<dbReference type="InterPro" id="IPR009057">
    <property type="entry name" value="Homeodomain-like_sf"/>
</dbReference>
<evidence type="ECO:0000256" key="5">
    <source>
        <dbReference type="SAM" id="MobiDB-lite"/>
    </source>
</evidence>
<evidence type="ECO:0000313" key="7">
    <source>
        <dbReference type="EMBL" id="RVU05644.1"/>
    </source>
</evidence>
<feature type="DNA-binding region" description="H-T-H motif" evidence="4">
    <location>
        <begin position="53"/>
        <end position="72"/>
    </location>
</feature>
<keyword evidence="2 4" id="KW-0238">DNA-binding</keyword>
<reference evidence="7 8" key="1">
    <citation type="submission" date="2019-01" db="EMBL/GenBank/DDBJ databases">
        <authorList>
            <person name="Chen W.-M."/>
        </authorList>
    </citation>
    <scope>NUCLEOTIDE SEQUENCE [LARGE SCALE GENOMIC DNA]</scope>
    <source>
        <strain evidence="7 8">FSY-9</strain>
    </source>
</reference>
<dbReference type="AlphaFoldDB" id="A0A437N6V7"/>
<name>A0A437N6V7_9SPHN</name>
<protein>
    <submittedName>
        <fullName evidence="7">TetR family transcriptional regulator</fullName>
    </submittedName>
</protein>
<evidence type="ECO:0000256" key="3">
    <source>
        <dbReference type="ARBA" id="ARBA00023163"/>
    </source>
</evidence>
<evidence type="ECO:0000256" key="2">
    <source>
        <dbReference type="ARBA" id="ARBA00023125"/>
    </source>
</evidence>
<dbReference type="Proteomes" id="UP000282837">
    <property type="component" value="Unassembled WGS sequence"/>
</dbReference>
<dbReference type="InterPro" id="IPR036271">
    <property type="entry name" value="Tet_transcr_reg_TetR-rel_C_sf"/>
</dbReference>
<sequence>MRHGQDMTANDIAPPRPRTVRPQTVRYDGAQNRLRVLDAALDVFSQVGYEGASTRAIAAAAGIEQGHLAYYFPNKMALWRQVIETFAQQAEQRLAHHIALSEGAPACAIARAALPVLLRGFAENPRLTRLMLQEMSVSSDRSTWLAENFAQPVWRLLAPVFSQMRADGYLGGTAPEIAYFSLIGAALITFGNRALIAQFSGIDPADEHWVEEAIAHMLAPVFTSTGPAK</sequence>
<evidence type="ECO:0000256" key="1">
    <source>
        <dbReference type="ARBA" id="ARBA00023015"/>
    </source>
</evidence>
<gene>
    <name evidence="7" type="ORF">EOE18_06515</name>
</gene>
<dbReference type="GO" id="GO:0000976">
    <property type="term" value="F:transcription cis-regulatory region binding"/>
    <property type="evidence" value="ECO:0007669"/>
    <property type="project" value="TreeGrafter"/>
</dbReference>
<dbReference type="OrthoDB" id="7185252at2"/>
<feature type="region of interest" description="Disordered" evidence="5">
    <location>
        <begin position="1"/>
        <end position="20"/>
    </location>
</feature>
<dbReference type="EMBL" id="SACO01000004">
    <property type="protein sequence ID" value="RVU05644.1"/>
    <property type="molecule type" value="Genomic_DNA"/>
</dbReference>
<organism evidence="7 8">
    <name type="scientific">Novosphingobium umbonatum</name>
    <dbReference type="NCBI Taxonomy" id="1908524"/>
    <lineage>
        <taxon>Bacteria</taxon>
        <taxon>Pseudomonadati</taxon>
        <taxon>Pseudomonadota</taxon>
        <taxon>Alphaproteobacteria</taxon>
        <taxon>Sphingomonadales</taxon>
        <taxon>Sphingomonadaceae</taxon>
        <taxon>Novosphingobium</taxon>
    </lineage>
</organism>
<keyword evidence="3" id="KW-0804">Transcription</keyword>
<comment type="caution">
    <text evidence="7">The sequence shown here is derived from an EMBL/GenBank/DDBJ whole genome shotgun (WGS) entry which is preliminary data.</text>
</comment>
<dbReference type="InterPro" id="IPR011075">
    <property type="entry name" value="TetR_C"/>
</dbReference>
<dbReference type="Pfam" id="PF00440">
    <property type="entry name" value="TetR_N"/>
    <property type="match status" value="1"/>
</dbReference>
<dbReference type="InterPro" id="IPR050109">
    <property type="entry name" value="HTH-type_TetR-like_transc_reg"/>
</dbReference>
<dbReference type="PROSITE" id="PS50977">
    <property type="entry name" value="HTH_TETR_2"/>
    <property type="match status" value="1"/>
</dbReference>